<sequence length="98" mass="11018">MPLLRAIVDARGRRRIRMQIRQCTAFRLVSRDVIGAQVVEREPLSIFFGTSALLISFDHSVLKTAGLWWVAYRVENTSGHSSLRAARRRARAAPTSPA</sequence>
<evidence type="ECO:0000256" key="1">
    <source>
        <dbReference type="SAM" id="MobiDB-lite"/>
    </source>
</evidence>
<evidence type="ECO:0000313" key="3">
    <source>
        <dbReference type="Proteomes" id="UP000061665"/>
    </source>
</evidence>
<reference evidence="2 3" key="1">
    <citation type="submission" date="2015-11" db="EMBL/GenBank/DDBJ databases">
        <title>Expanding the genomic diversity of Burkholderia species for the development of highly accurate diagnostics.</title>
        <authorList>
            <person name="Sahl J."/>
            <person name="Keim P."/>
            <person name="Wagner D."/>
        </authorList>
    </citation>
    <scope>NUCLEOTIDE SEQUENCE [LARGE SCALE GENOMIC DNA]</scope>
    <source>
        <strain evidence="2 3">MSMB2058</strain>
    </source>
</reference>
<comment type="caution">
    <text evidence="2">The sequence shown here is derived from an EMBL/GenBank/DDBJ whole genome shotgun (WGS) entry which is preliminary data.</text>
</comment>
<name>A0AB73FTD9_9BURK</name>
<evidence type="ECO:0000313" key="2">
    <source>
        <dbReference type="EMBL" id="KVM20594.1"/>
    </source>
</evidence>
<gene>
    <name evidence="2" type="ORF">WJ53_20785</name>
</gene>
<proteinExistence type="predicted"/>
<organism evidence="2 3">
    <name type="scientific">Burkholderia ubonensis</name>
    <dbReference type="NCBI Taxonomy" id="101571"/>
    <lineage>
        <taxon>Bacteria</taxon>
        <taxon>Pseudomonadati</taxon>
        <taxon>Pseudomonadota</taxon>
        <taxon>Betaproteobacteria</taxon>
        <taxon>Burkholderiales</taxon>
        <taxon>Burkholderiaceae</taxon>
        <taxon>Burkholderia</taxon>
        <taxon>Burkholderia cepacia complex</taxon>
    </lineage>
</organism>
<feature type="region of interest" description="Disordered" evidence="1">
    <location>
        <begin position="79"/>
        <end position="98"/>
    </location>
</feature>
<dbReference type="Proteomes" id="UP000061665">
    <property type="component" value="Unassembled WGS sequence"/>
</dbReference>
<dbReference type="EMBL" id="LOZE01000135">
    <property type="protein sequence ID" value="KVM20594.1"/>
    <property type="molecule type" value="Genomic_DNA"/>
</dbReference>
<dbReference type="AlphaFoldDB" id="A0AB73FTD9"/>
<protein>
    <submittedName>
        <fullName evidence="2">Uncharacterized protein</fullName>
    </submittedName>
</protein>
<accession>A0AB73FTD9</accession>